<dbReference type="OrthoDB" id="9809485at2"/>
<organism evidence="4 5">
    <name type="scientific">Ornithinibacillus halophilus</name>
    <dbReference type="NCBI Taxonomy" id="930117"/>
    <lineage>
        <taxon>Bacteria</taxon>
        <taxon>Bacillati</taxon>
        <taxon>Bacillota</taxon>
        <taxon>Bacilli</taxon>
        <taxon>Bacillales</taxon>
        <taxon>Bacillaceae</taxon>
        <taxon>Ornithinibacillus</taxon>
    </lineage>
</organism>
<dbReference type="AlphaFoldDB" id="A0A1M5D065"/>
<keyword evidence="1" id="KW-0862">Zinc</keyword>
<feature type="binding site" evidence="1">
    <location>
        <begin position="146"/>
        <end position="149"/>
    </location>
    <ligand>
        <name>GTP</name>
        <dbReference type="ChEBI" id="CHEBI:37565"/>
    </ligand>
</feature>
<evidence type="ECO:0000256" key="2">
    <source>
        <dbReference type="SAM" id="MobiDB-lite"/>
    </source>
</evidence>
<proteinExistence type="inferred from homology"/>
<sequence>MFDQKSFGIEEYVKGNVINPRNNIARIIMKNNYLYTVATMDQIISQVKVAHKISEWEFYVGDFVMLNREDGDYYLEKLLERKNVISKASSYAAKSYHVHSYEQILATNIDQLYIMIAADQRFTLSKLERYLMTFNQENMDLNILITKADYIEETIQIMESIHSTYPKLKITPVSMYQQDTIQQVKDSLYSKKTAMFIGTSGAGKSTLINYLTGNHSENTNLVRSDKKGKHTTTVTKMLYLKEIDSFLIDSPGFKTISTTKEVDGNILFKEIQEIAKYCKFNDCTHKHEPGCAVKRAVVEGELSKEQLSRYSHYEKKLRGQQKYEKAKELKRQKGFTHKNK</sequence>
<keyword evidence="1" id="KW-0694">RNA-binding</keyword>
<feature type="compositionally biased region" description="Basic and acidic residues" evidence="2">
    <location>
        <begin position="318"/>
        <end position="331"/>
    </location>
</feature>
<protein>
    <recommendedName>
        <fullName evidence="1">Small ribosomal subunit biogenesis GTPase RsgA</fullName>
        <ecNumber evidence="1">3.6.1.-</ecNumber>
    </recommendedName>
</protein>
<dbReference type="GO" id="GO:0005737">
    <property type="term" value="C:cytoplasm"/>
    <property type="evidence" value="ECO:0007669"/>
    <property type="project" value="UniProtKB-SubCell"/>
</dbReference>
<evidence type="ECO:0000256" key="1">
    <source>
        <dbReference type="HAMAP-Rule" id="MF_01820"/>
    </source>
</evidence>
<dbReference type="InterPro" id="IPR004881">
    <property type="entry name" value="Ribosome_biogen_GTPase_RsgA"/>
</dbReference>
<comment type="cofactor">
    <cofactor evidence="1">
        <name>Zn(2+)</name>
        <dbReference type="ChEBI" id="CHEBI:29105"/>
    </cofactor>
    <text evidence="1">Binds 1 zinc ion per subunit.</text>
</comment>
<comment type="function">
    <text evidence="1">One of several proteins that assist in the late maturation steps of the functional core of the 30S ribosomal subunit. Helps release RbfA from mature subunits. May play a role in the assembly of ribosomal proteins into the subunit. Circularly permuted GTPase that catalyzes slow GTP hydrolysis, GTPase activity is stimulated by the 30S ribosomal subunit.</text>
</comment>
<dbReference type="NCBIfam" id="TIGR00157">
    <property type="entry name" value="ribosome small subunit-dependent GTPase A"/>
    <property type="match status" value="1"/>
</dbReference>
<feature type="binding site" evidence="1">
    <location>
        <begin position="198"/>
        <end position="206"/>
    </location>
    <ligand>
        <name>GTP</name>
        <dbReference type="ChEBI" id="CHEBI:37565"/>
    </ligand>
</feature>
<keyword evidence="1" id="KW-0378">Hydrolase</keyword>
<feature type="binding site" evidence="1">
    <location>
        <position position="283"/>
    </location>
    <ligand>
        <name>Zn(2+)</name>
        <dbReference type="ChEBI" id="CHEBI:29105"/>
    </ligand>
</feature>
<keyword evidence="5" id="KW-1185">Reference proteome</keyword>
<dbReference type="CDD" id="cd01854">
    <property type="entry name" value="YjeQ_EngC"/>
    <property type="match status" value="1"/>
</dbReference>
<dbReference type="EC" id="3.6.1.-" evidence="1"/>
<dbReference type="GO" id="GO:0019843">
    <property type="term" value="F:rRNA binding"/>
    <property type="evidence" value="ECO:0007669"/>
    <property type="project" value="UniProtKB-KW"/>
</dbReference>
<dbReference type="RefSeq" id="WP_072887575.1">
    <property type="nucleotide sequence ID" value="NZ_FQVW01000001.1"/>
</dbReference>
<keyword evidence="1" id="KW-0699">rRNA-binding</keyword>
<keyword evidence="1" id="KW-0547">Nucleotide-binding</keyword>
<evidence type="ECO:0000313" key="4">
    <source>
        <dbReference type="EMBL" id="SHF60294.1"/>
    </source>
</evidence>
<dbReference type="PANTHER" id="PTHR32120">
    <property type="entry name" value="SMALL RIBOSOMAL SUBUNIT BIOGENESIS GTPASE RSGA"/>
    <property type="match status" value="1"/>
</dbReference>
<feature type="binding site" evidence="1">
    <location>
        <position position="278"/>
    </location>
    <ligand>
        <name>Zn(2+)</name>
        <dbReference type="ChEBI" id="CHEBI:29105"/>
    </ligand>
</feature>
<dbReference type="SUPFAM" id="SSF52540">
    <property type="entry name" value="P-loop containing nucleoside triphosphate hydrolases"/>
    <property type="match status" value="1"/>
</dbReference>
<comment type="similarity">
    <text evidence="1">Belongs to the TRAFAC class YlqF/YawG GTPase family. RsgA subfamily.</text>
</comment>
<dbReference type="STRING" id="930117.SAMN05216225_1001463"/>
<feature type="binding site" evidence="1">
    <location>
        <position position="285"/>
    </location>
    <ligand>
        <name>Zn(2+)</name>
        <dbReference type="ChEBI" id="CHEBI:29105"/>
    </ligand>
</feature>
<keyword evidence="1" id="KW-0963">Cytoplasm</keyword>
<accession>A0A1M5D065</accession>
<evidence type="ECO:0000313" key="5">
    <source>
        <dbReference type="Proteomes" id="UP000183988"/>
    </source>
</evidence>
<reference evidence="4 5" key="1">
    <citation type="submission" date="2016-11" db="EMBL/GenBank/DDBJ databases">
        <authorList>
            <person name="Jaros S."/>
            <person name="Januszkiewicz K."/>
            <person name="Wedrychowicz H."/>
        </authorList>
    </citation>
    <scope>NUCLEOTIDE SEQUENCE [LARGE SCALE GENOMIC DNA]</scope>
    <source>
        <strain evidence="4 5">IBRC-M 10683</strain>
    </source>
</reference>
<dbReference type="Proteomes" id="UP000183988">
    <property type="component" value="Unassembled WGS sequence"/>
</dbReference>
<gene>
    <name evidence="1" type="primary">rsgA</name>
    <name evidence="4" type="ORF">SAMN05216225_1001463</name>
</gene>
<dbReference type="EMBL" id="FQVW01000001">
    <property type="protein sequence ID" value="SHF60294.1"/>
    <property type="molecule type" value="Genomic_DNA"/>
</dbReference>
<dbReference type="HAMAP" id="MF_01820">
    <property type="entry name" value="GTPase_RsgA"/>
    <property type="match status" value="1"/>
</dbReference>
<feature type="domain" description="EngC GTPase" evidence="3">
    <location>
        <begin position="107"/>
        <end position="254"/>
    </location>
</feature>
<evidence type="ECO:0000259" key="3">
    <source>
        <dbReference type="PROSITE" id="PS50936"/>
    </source>
</evidence>
<dbReference type="Gene3D" id="1.10.40.50">
    <property type="entry name" value="Probable gtpase engc, domain 3"/>
    <property type="match status" value="1"/>
</dbReference>
<dbReference type="Gene3D" id="3.40.50.300">
    <property type="entry name" value="P-loop containing nucleotide triphosphate hydrolases"/>
    <property type="match status" value="1"/>
</dbReference>
<keyword evidence="1" id="KW-0479">Metal-binding</keyword>
<dbReference type="GO" id="GO:0005525">
    <property type="term" value="F:GTP binding"/>
    <property type="evidence" value="ECO:0007669"/>
    <property type="project" value="UniProtKB-UniRule"/>
</dbReference>
<dbReference type="GO" id="GO:0046872">
    <property type="term" value="F:metal ion binding"/>
    <property type="evidence" value="ECO:0007669"/>
    <property type="project" value="UniProtKB-KW"/>
</dbReference>
<keyword evidence="1" id="KW-0342">GTP-binding</keyword>
<dbReference type="InterPro" id="IPR027417">
    <property type="entry name" value="P-loop_NTPase"/>
</dbReference>
<dbReference type="PROSITE" id="PS50936">
    <property type="entry name" value="ENGC_GTPASE"/>
    <property type="match status" value="1"/>
</dbReference>
<dbReference type="GO" id="GO:0042274">
    <property type="term" value="P:ribosomal small subunit biogenesis"/>
    <property type="evidence" value="ECO:0007669"/>
    <property type="project" value="UniProtKB-UniRule"/>
</dbReference>
<feature type="binding site" evidence="1">
    <location>
        <position position="291"/>
    </location>
    <ligand>
        <name>Zn(2+)</name>
        <dbReference type="ChEBI" id="CHEBI:29105"/>
    </ligand>
</feature>
<feature type="region of interest" description="Disordered" evidence="2">
    <location>
        <begin position="318"/>
        <end position="340"/>
    </location>
</feature>
<keyword evidence="1" id="KW-0690">Ribosome biogenesis</keyword>
<comment type="subcellular location">
    <subcellularLocation>
        <location evidence="1">Cytoplasm</location>
    </subcellularLocation>
</comment>
<comment type="subunit">
    <text evidence="1">Monomer. Associates with 30S ribosomal subunit, binds 16S rRNA.</text>
</comment>
<dbReference type="Pfam" id="PF03193">
    <property type="entry name" value="RsgA_GTPase"/>
    <property type="match status" value="1"/>
</dbReference>
<dbReference type="InterPro" id="IPR010914">
    <property type="entry name" value="RsgA_GTPase_dom"/>
</dbReference>
<dbReference type="GO" id="GO:0003924">
    <property type="term" value="F:GTPase activity"/>
    <property type="evidence" value="ECO:0007669"/>
    <property type="project" value="UniProtKB-UniRule"/>
</dbReference>
<name>A0A1M5D065_9BACI</name>